<organism evidence="2 3">
    <name type="scientific">Liparis tanakae</name>
    <name type="common">Tanaka's snailfish</name>
    <dbReference type="NCBI Taxonomy" id="230148"/>
    <lineage>
        <taxon>Eukaryota</taxon>
        <taxon>Metazoa</taxon>
        <taxon>Chordata</taxon>
        <taxon>Craniata</taxon>
        <taxon>Vertebrata</taxon>
        <taxon>Euteleostomi</taxon>
        <taxon>Actinopterygii</taxon>
        <taxon>Neopterygii</taxon>
        <taxon>Teleostei</taxon>
        <taxon>Neoteleostei</taxon>
        <taxon>Acanthomorphata</taxon>
        <taxon>Eupercaria</taxon>
        <taxon>Perciformes</taxon>
        <taxon>Cottioidei</taxon>
        <taxon>Cottales</taxon>
        <taxon>Liparidae</taxon>
        <taxon>Liparis</taxon>
    </lineage>
</organism>
<feature type="compositionally biased region" description="Gly residues" evidence="1">
    <location>
        <begin position="49"/>
        <end position="60"/>
    </location>
</feature>
<comment type="caution">
    <text evidence="2">The sequence shown here is derived from an EMBL/GenBank/DDBJ whole genome shotgun (WGS) entry which is preliminary data.</text>
</comment>
<accession>A0A4Z2H0N9</accession>
<keyword evidence="3" id="KW-1185">Reference proteome</keyword>
<feature type="region of interest" description="Disordered" evidence="1">
    <location>
        <begin position="32"/>
        <end position="93"/>
    </location>
</feature>
<protein>
    <submittedName>
        <fullName evidence="2">Uncharacterized protein</fullName>
    </submittedName>
</protein>
<sequence length="93" mass="9886">MSEHVVPLKMKNPMKLKWRPRARACAPLATECAAGRDRTAKEGEDPWQGVGGRPASGGASGERSEGEGREARRVGNEAASSSEVEGPTLEKRG</sequence>
<dbReference type="AlphaFoldDB" id="A0A4Z2H0N9"/>
<reference evidence="2 3" key="1">
    <citation type="submission" date="2019-03" db="EMBL/GenBank/DDBJ databases">
        <title>First draft genome of Liparis tanakae, snailfish: a comprehensive survey of snailfish specific genes.</title>
        <authorList>
            <person name="Kim W."/>
            <person name="Song I."/>
            <person name="Jeong J.-H."/>
            <person name="Kim D."/>
            <person name="Kim S."/>
            <person name="Ryu S."/>
            <person name="Song J.Y."/>
            <person name="Lee S.K."/>
        </authorList>
    </citation>
    <scope>NUCLEOTIDE SEQUENCE [LARGE SCALE GENOMIC DNA]</scope>
    <source>
        <tissue evidence="2">Muscle</tissue>
    </source>
</reference>
<gene>
    <name evidence="2" type="ORF">EYF80_031146</name>
</gene>
<feature type="compositionally biased region" description="Basic and acidic residues" evidence="1">
    <location>
        <begin position="62"/>
        <end position="75"/>
    </location>
</feature>
<dbReference type="EMBL" id="SRLO01000374">
    <property type="protein sequence ID" value="TNN58643.1"/>
    <property type="molecule type" value="Genomic_DNA"/>
</dbReference>
<proteinExistence type="predicted"/>
<evidence type="ECO:0000256" key="1">
    <source>
        <dbReference type="SAM" id="MobiDB-lite"/>
    </source>
</evidence>
<dbReference type="Proteomes" id="UP000314294">
    <property type="component" value="Unassembled WGS sequence"/>
</dbReference>
<evidence type="ECO:0000313" key="2">
    <source>
        <dbReference type="EMBL" id="TNN58643.1"/>
    </source>
</evidence>
<evidence type="ECO:0000313" key="3">
    <source>
        <dbReference type="Proteomes" id="UP000314294"/>
    </source>
</evidence>
<name>A0A4Z2H0N9_9TELE</name>
<feature type="compositionally biased region" description="Basic and acidic residues" evidence="1">
    <location>
        <begin position="34"/>
        <end position="44"/>
    </location>
</feature>